<protein>
    <recommendedName>
        <fullName evidence="12">NADH-ubiquinone oxidoreductase 29.9 kDa subunit</fullName>
    </recommendedName>
</protein>
<evidence type="ECO:0000256" key="6">
    <source>
        <dbReference type="ARBA" id="ARBA00022982"/>
    </source>
</evidence>
<dbReference type="Pfam" id="PF04716">
    <property type="entry name" value="ETC_C1_NDUFA5"/>
    <property type="match status" value="1"/>
</dbReference>
<organism evidence="9">
    <name type="scientific">Eremomyces bilateralis CBS 781.70</name>
    <dbReference type="NCBI Taxonomy" id="1392243"/>
    <lineage>
        <taxon>Eukaryota</taxon>
        <taxon>Fungi</taxon>
        <taxon>Dikarya</taxon>
        <taxon>Ascomycota</taxon>
        <taxon>Pezizomycotina</taxon>
        <taxon>Dothideomycetes</taxon>
        <taxon>Dothideomycetes incertae sedis</taxon>
        <taxon>Eremomycetales</taxon>
        <taxon>Eremomycetaceae</taxon>
        <taxon>Eremomyces</taxon>
    </lineage>
</organism>
<keyword evidence="4" id="KW-0679">Respiratory chain</keyword>
<dbReference type="GO" id="GO:0022904">
    <property type="term" value="P:respiratory electron transport chain"/>
    <property type="evidence" value="ECO:0007669"/>
    <property type="project" value="InterPro"/>
</dbReference>
<evidence type="ECO:0000256" key="4">
    <source>
        <dbReference type="ARBA" id="ARBA00022660"/>
    </source>
</evidence>
<evidence type="ECO:0000256" key="8">
    <source>
        <dbReference type="ARBA" id="ARBA00023136"/>
    </source>
</evidence>
<name>A0A6G1G5L0_9PEZI</name>
<dbReference type="GeneID" id="54419832"/>
<evidence type="ECO:0000313" key="11">
    <source>
        <dbReference type="RefSeq" id="XP_033534857.1"/>
    </source>
</evidence>
<proteinExistence type="inferred from homology"/>
<keyword evidence="10" id="KW-1185">Reference proteome</keyword>
<evidence type="ECO:0000313" key="10">
    <source>
        <dbReference type="Proteomes" id="UP000504638"/>
    </source>
</evidence>
<dbReference type="OrthoDB" id="286811at2759"/>
<dbReference type="AlphaFoldDB" id="A0A6G1G5L0"/>
<dbReference type="InterPro" id="IPR006806">
    <property type="entry name" value="NDUFA5"/>
</dbReference>
<keyword evidence="7" id="KW-0496">Mitochondrion</keyword>
<dbReference type="PANTHER" id="PTHR12653">
    <property type="entry name" value="NADH-UBIQUINONE OXIDOREDUCTASE 13 KD-B SUBUNIT"/>
    <property type="match status" value="1"/>
</dbReference>
<reference evidence="9 11" key="1">
    <citation type="submission" date="2020-01" db="EMBL/GenBank/DDBJ databases">
        <authorList>
            <consortium name="DOE Joint Genome Institute"/>
            <person name="Haridas S."/>
            <person name="Albert R."/>
            <person name="Binder M."/>
            <person name="Bloem J."/>
            <person name="Labutti K."/>
            <person name="Salamov A."/>
            <person name="Andreopoulos B."/>
            <person name="Baker S.E."/>
            <person name="Barry K."/>
            <person name="Bills G."/>
            <person name="Bluhm B.H."/>
            <person name="Cannon C."/>
            <person name="Castanera R."/>
            <person name="Culley D.E."/>
            <person name="Daum C."/>
            <person name="Ezra D."/>
            <person name="Gonzalez J.B."/>
            <person name="Henrissat B."/>
            <person name="Kuo A."/>
            <person name="Liang C."/>
            <person name="Lipzen A."/>
            <person name="Lutzoni F."/>
            <person name="Magnuson J."/>
            <person name="Mondo S."/>
            <person name="Nolan M."/>
            <person name="Ohm R."/>
            <person name="Pangilinan J."/>
            <person name="Park H.-J."/>
            <person name="Ramirez L."/>
            <person name="Alfaro M."/>
            <person name="Sun H."/>
            <person name="Tritt A."/>
            <person name="Yoshinaga Y."/>
            <person name="Zwiers L.-H."/>
            <person name="Turgeon B.G."/>
            <person name="Goodwin S.B."/>
            <person name="Spatafora J.W."/>
            <person name="Crous P.W."/>
            <person name="Grigoriev I.V."/>
        </authorList>
    </citation>
    <scope>NUCLEOTIDE SEQUENCE</scope>
    <source>
        <strain evidence="9 11">CBS 781.70</strain>
    </source>
</reference>
<sequence>MRAATRLLARFLEPGQPTGLTGLRVHPSPRSTLIYLYSQTLSKLQTIPSSSAYRVATESLTKHRLQIIEESKPTGYAEWQQRIRQAIASDPKKYAAAGLAIQKSDDGREFVHMKPVEHIDWRGPKQSTDPIGEDMGAEAVKEDARDVHLEAEPQLTAEQISEVETKIGAGLIEEVIQVAEGELELANQMIKDKVWEELIEKPVEGQWTYFDRPST</sequence>
<comment type="subcellular location">
    <subcellularLocation>
        <location evidence="1">Mitochondrion inner membrane</location>
        <topology evidence="1">Peripheral membrane protein</topology>
        <orientation evidence="1">Matrix side</orientation>
    </subcellularLocation>
</comment>
<dbReference type="EMBL" id="ML975155">
    <property type="protein sequence ID" value="KAF1813226.1"/>
    <property type="molecule type" value="Genomic_DNA"/>
</dbReference>
<accession>A0A6G1G5L0</accession>
<dbReference type="GO" id="GO:0005743">
    <property type="term" value="C:mitochondrial inner membrane"/>
    <property type="evidence" value="ECO:0007669"/>
    <property type="project" value="UniProtKB-SubCell"/>
</dbReference>
<evidence type="ECO:0000256" key="2">
    <source>
        <dbReference type="ARBA" id="ARBA00010261"/>
    </source>
</evidence>
<evidence type="ECO:0000256" key="3">
    <source>
        <dbReference type="ARBA" id="ARBA00022448"/>
    </source>
</evidence>
<keyword evidence="5" id="KW-0999">Mitochondrion inner membrane</keyword>
<dbReference type="Proteomes" id="UP000504638">
    <property type="component" value="Unplaced"/>
</dbReference>
<keyword evidence="8" id="KW-0472">Membrane</keyword>
<evidence type="ECO:0000256" key="1">
    <source>
        <dbReference type="ARBA" id="ARBA00004443"/>
    </source>
</evidence>
<reference evidence="11" key="3">
    <citation type="submission" date="2025-04" db="UniProtKB">
        <authorList>
            <consortium name="RefSeq"/>
        </authorList>
    </citation>
    <scope>IDENTIFICATION</scope>
    <source>
        <strain evidence="11">CBS 781.70</strain>
    </source>
</reference>
<dbReference type="RefSeq" id="XP_033534857.1">
    <property type="nucleotide sequence ID" value="XM_033679262.1"/>
</dbReference>
<dbReference type="PANTHER" id="PTHR12653:SF0">
    <property type="entry name" value="NADH DEHYDROGENASE [UBIQUINONE] 1 ALPHA SUBCOMPLEX SUBUNIT 5"/>
    <property type="match status" value="1"/>
</dbReference>
<evidence type="ECO:0008006" key="12">
    <source>
        <dbReference type="Google" id="ProtNLM"/>
    </source>
</evidence>
<gene>
    <name evidence="9 11" type="ORF">P152DRAFT_457593</name>
</gene>
<comment type="similarity">
    <text evidence="2">Belongs to the complex I NDUFA5 subunit family.</text>
</comment>
<keyword evidence="6" id="KW-0249">Electron transport</keyword>
<evidence type="ECO:0000256" key="7">
    <source>
        <dbReference type="ARBA" id="ARBA00023128"/>
    </source>
</evidence>
<keyword evidence="3" id="KW-0813">Transport</keyword>
<evidence type="ECO:0000313" key="9">
    <source>
        <dbReference type="EMBL" id="KAF1813226.1"/>
    </source>
</evidence>
<reference evidence="11" key="2">
    <citation type="submission" date="2020-04" db="EMBL/GenBank/DDBJ databases">
        <authorList>
            <consortium name="NCBI Genome Project"/>
        </authorList>
    </citation>
    <scope>NUCLEOTIDE SEQUENCE</scope>
    <source>
        <strain evidence="11">CBS 781.70</strain>
    </source>
</reference>
<evidence type="ECO:0000256" key="5">
    <source>
        <dbReference type="ARBA" id="ARBA00022792"/>
    </source>
</evidence>